<reference evidence="7 8" key="1">
    <citation type="submission" date="2020-07" db="EMBL/GenBank/DDBJ databases">
        <title>Sequencing the genomes of 1000 actinobacteria strains.</title>
        <authorList>
            <person name="Klenk H.-P."/>
        </authorList>
    </citation>
    <scope>NUCLEOTIDE SEQUENCE [LARGE SCALE GENOMIC DNA]</scope>
    <source>
        <strain evidence="7 8">DSM 104006</strain>
    </source>
</reference>
<organism evidence="7 8">
    <name type="scientific">Amycolatopsis endophytica</name>
    <dbReference type="NCBI Taxonomy" id="860233"/>
    <lineage>
        <taxon>Bacteria</taxon>
        <taxon>Bacillati</taxon>
        <taxon>Actinomycetota</taxon>
        <taxon>Actinomycetes</taxon>
        <taxon>Pseudonocardiales</taxon>
        <taxon>Pseudonocardiaceae</taxon>
        <taxon>Amycolatopsis</taxon>
    </lineage>
</organism>
<gene>
    <name evidence="7" type="ORF">HNR02_006822</name>
</gene>
<dbReference type="Gene3D" id="1.20.1260.100">
    <property type="entry name" value="TspO/MBR protein"/>
    <property type="match status" value="1"/>
</dbReference>
<feature type="transmembrane region" description="Helical" evidence="6">
    <location>
        <begin position="174"/>
        <end position="193"/>
    </location>
</feature>
<dbReference type="AlphaFoldDB" id="A0A853BFW3"/>
<evidence type="ECO:0000256" key="5">
    <source>
        <dbReference type="ARBA" id="ARBA00023136"/>
    </source>
</evidence>
<dbReference type="InterPro" id="IPR038330">
    <property type="entry name" value="TspO/MBR-related_sf"/>
</dbReference>
<feature type="transmembrane region" description="Helical" evidence="6">
    <location>
        <begin position="222"/>
        <end position="243"/>
    </location>
</feature>
<dbReference type="RefSeq" id="WP_179777620.1">
    <property type="nucleotide sequence ID" value="NZ_JACCFK010000002.1"/>
</dbReference>
<keyword evidence="4 6" id="KW-1133">Transmembrane helix</keyword>
<feature type="transmembrane region" description="Helical" evidence="6">
    <location>
        <begin position="107"/>
        <end position="126"/>
    </location>
</feature>
<accession>A0A853BFW3</accession>
<proteinExistence type="inferred from homology"/>
<dbReference type="GO" id="GO:0016020">
    <property type="term" value="C:membrane"/>
    <property type="evidence" value="ECO:0007669"/>
    <property type="project" value="UniProtKB-SubCell"/>
</dbReference>
<keyword evidence="3 6" id="KW-0812">Transmembrane</keyword>
<keyword evidence="5 6" id="KW-0472">Membrane</keyword>
<dbReference type="Proteomes" id="UP000549616">
    <property type="component" value="Unassembled WGS sequence"/>
</dbReference>
<evidence type="ECO:0008006" key="9">
    <source>
        <dbReference type="Google" id="ProtNLM"/>
    </source>
</evidence>
<dbReference type="EMBL" id="JACCFK010000002">
    <property type="protein sequence ID" value="NYI93447.1"/>
    <property type="molecule type" value="Genomic_DNA"/>
</dbReference>
<comment type="similarity">
    <text evidence="2">Belongs to the TspO/BZRP family.</text>
</comment>
<dbReference type="InterPro" id="IPR004307">
    <property type="entry name" value="TspO_MBR"/>
</dbReference>
<evidence type="ECO:0000256" key="4">
    <source>
        <dbReference type="ARBA" id="ARBA00022989"/>
    </source>
</evidence>
<feature type="transmembrane region" description="Helical" evidence="6">
    <location>
        <begin position="138"/>
        <end position="168"/>
    </location>
</feature>
<evidence type="ECO:0000313" key="8">
    <source>
        <dbReference type="Proteomes" id="UP000549616"/>
    </source>
</evidence>
<evidence type="ECO:0000256" key="6">
    <source>
        <dbReference type="SAM" id="Phobius"/>
    </source>
</evidence>
<evidence type="ECO:0000256" key="3">
    <source>
        <dbReference type="ARBA" id="ARBA00022692"/>
    </source>
</evidence>
<feature type="transmembrane region" description="Helical" evidence="6">
    <location>
        <begin position="200"/>
        <end position="216"/>
    </location>
</feature>
<comment type="subcellular location">
    <subcellularLocation>
        <location evidence="1">Membrane</location>
        <topology evidence="1">Multi-pass membrane protein</topology>
    </subcellularLocation>
</comment>
<evidence type="ECO:0000313" key="7">
    <source>
        <dbReference type="EMBL" id="NYI93447.1"/>
    </source>
</evidence>
<dbReference type="PANTHER" id="PTHR33802:SF1">
    <property type="entry name" value="XK-RELATED PROTEIN"/>
    <property type="match status" value="1"/>
</dbReference>
<sequence>MRTSDGPRAGAVLVTAALQFVAGTAGGAGLTGEPVGDVANSHPTLLLPAGTAFTIWSLIYAVLLVTAVWQALPAQRHRDVHRRTGWWLAVSGVLNAAWIVVFTQHWIVVSEVVIVALLACLLTAFAKLGPARGWADRLLLHIPLGLYAGWVTAATVAGAATTGAALGIRPPDTVAVVLAGAATLATAAVTVWVVSRWRAVAGYALAVAWALTWIAVATPATAVVATALTGVALVVVAAGLRLARGGRSATLG</sequence>
<comment type="caution">
    <text evidence="7">The sequence shown here is derived from an EMBL/GenBank/DDBJ whole genome shotgun (WGS) entry which is preliminary data.</text>
</comment>
<protein>
    <recommendedName>
        <fullName evidence="9">Tryptophan-rich sensory protein</fullName>
    </recommendedName>
</protein>
<feature type="transmembrane region" description="Helical" evidence="6">
    <location>
        <begin position="51"/>
        <end position="72"/>
    </location>
</feature>
<keyword evidence="8" id="KW-1185">Reference proteome</keyword>
<dbReference type="Pfam" id="PF03073">
    <property type="entry name" value="TspO_MBR"/>
    <property type="match status" value="1"/>
</dbReference>
<feature type="transmembrane region" description="Helical" evidence="6">
    <location>
        <begin position="84"/>
        <end position="101"/>
    </location>
</feature>
<evidence type="ECO:0000256" key="2">
    <source>
        <dbReference type="ARBA" id="ARBA00007524"/>
    </source>
</evidence>
<evidence type="ECO:0000256" key="1">
    <source>
        <dbReference type="ARBA" id="ARBA00004141"/>
    </source>
</evidence>
<name>A0A853BFW3_9PSEU</name>
<dbReference type="PANTHER" id="PTHR33802">
    <property type="entry name" value="SI:CH211-161H7.5-RELATED"/>
    <property type="match status" value="1"/>
</dbReference>